<dbReference type="EMBL" id="BGPR01000243">
    <property type="protein sequence ID" value="GBM07472.1"/>
    <property type="molecule type" value="Genomic_DNA"/>
</dbReference>
<evidence type="ECO:0000313" key="1">
    <source>
        <dbReference type="EMBL" id="GBM07472.1"/>
    </source>
</evidence>
<dbReference type="AlphaFoldDB" id="A0A4Y2CSP2"/>
<dbReference type="SUPFAM" id="SSF52047">
    <property type="entry name" value="RNI-like"/>
    <property type="match status" value="1"/>
</dbReference>
<keyword evidence="2" id="KW-1185">Reference proteome</keyword>
<name>A0A4Y2CSP2_ARAVE</name>
<dbReference type="OrthoDB" id="6409609at2759"/>
<dbReference type="InterPro" id="IPR032675">
    <property type="entry name" value="LRR_dom_sf"/>
</dbReference>
<comment type="caution">
    <text evidence="1">The sequence shown here is derived from an EMBL/GenBank/DDBJ whole genome shotgun (WGS) entry which is preliminary data.</text>
</comment>
<dbReference type="Proteomes" id="UP000499080">
    <property type="component" value="Unassembled WGS sequence"/>
</dbReference>
<sequence length="418" mass="48603">MSLVSRKWSEVFGPPPGCETFKFALTKSQLSMDTLPGIEFVHEYSRTFLHVEIEYIHGSEKQPFIKRFCRHFIVFLQILTRNSQLISVKFLNLSDCFEHMDTPTYAYICRIIIDFIGSQHRLRQVEFRNCFFRFHEGVELLRKLTENSRESLTHLVLLEFIRYEPMDKVISSFHDSLVISPSTAVQNLPLLVDLPSLITLDIDYSFIFENMVARHSTAIQTVKNCQTLVLSKIVLHYDNQIVPIEVCRGLTSTNWRFLKISFPDLQVELIIDISHASWREVEFLIVPNMPITGLKYHCYNSDMEIEIGVLLGHLLACKTNDHMVSLHFDWLLPIQDLVSTFPPFLQACRKLKRLELFVAYPANGIDLLMQSWLENQPESLEEVLIHISEIEEEDAYANSMILASELKLRGLNVEVDFW</sequence>
<organism evidence="1 2">
    <name type="scientific">Araneus ventricosus</name>
    <name type="common">Orbweaver spider</name>
    <name type="synonym">Epeira ventricosa</name>
    <dbReference type="NCBI Taxonomy" id="182803"/>
    <lineage>
        <taxon>Eukaryota</taxon>
        <taxon>Metazoa</taxon>
        <taxon>Ecdysozoa</taxon>
        <taxon>Arthropoda</taxon>
        <taxon>Chelicerata</taxon>
        <taxon>Arachnida</taxon>
        <taxon>Araneae</taxon>
        <taxon>Araneomorphae</taxon>
        <taxon>Entelegynae</taxon>
        <taxon>Araneoidea</taxon>
        <taxon>Araneidae</taxon>
        <taxon>Araneus</taxon>
    </lineage>
</organism>
<evidence type="ECO:0000313" key="2">
    <source>
        <dbReference type="Proteomes" id="UP000499080"/>
    </source>
</evidence>
<dbReference type="Gene3D" id="3.80.10.10">
    <property type="entry name" value="Ribonuclease Inhibitor"/>
    <property type="match status" value="1"/>
</dbReference>
<accession>A0A4Y2CSP2</accession>
<proteinExistence type="predicted"/>
<evidence type="ECO:0008006" key="3">
    <source>
        <dbReference type="Google" id="ProtNLM"/>
    </source>
</evidence>
<gene>
    <name evidence="1" type="ORF">AVEN_100687_1</name>
</gene>
<protein>
    <recommendedName>
        <fullName evidence="3">F-box domain-containing protein</fullName>
    </recommendedName>
</protein>
<reference evidence="1 2" key="1">
    <citation type="journal article" date="2019" name="Sci. Rep.">
        <title>Orb-weaving spider Araneus ventricosus genome elucidates the spidroin gene catalogue.</title>
        <authorList>
            <person name="Kono N."/>
            <person name="Nakamura H."/>
            <person name="Ohtoshi R."/>
            <person name="Moran D.A.P."/>
            <person name="Shinohara A."/>
            <person name="Yoshida Y."/>
            <person name="Fujiwara M."/>
            <person name="Mori M."/>
            <person name="Tomita M."/>
            <person name="Arakawa K."/>
        </authorList>
    </citation>
    <scope>NUCLEOTIDE SEQUENCE [LARGE SCALE GENOMIC DNA]</scope>
</reference>